<dbReference type="InterPro" id="IPR008928">
    <property type="entry name" value="6-hairpin_glycosidase_sf"/>
</dbReference>
<keyword evidence="4" id="KW-1185">Reference proteome</keyword>
<dbReference type="Gene3D" id="1.50.10.10">
    <property type="match status" value="1"/>
</dbReference>
<proteinExistence type="inferred from homology"/>
<dbReference type="EMBL" id="JBIGHZ010000001">
    <property type="protein sequence ID" value="MFG6447413.1"/>
    <property type="molecule type" value="Genomic_DNA"/>
</dbReference>
<dbReference type="InterPro" id="IPR010819">
    <property type="entry name" value="AGE/CE"/>
</dbReference>
<dbReference type="Proteomes" id="UP001606099">
    <property type="component" value="Unassembled WGS sequence"/>
</dbReference>
<protein>
    <submittedName>
        <fullName evidence="3">AGE family epimerase/isomerase</fullName>
    </submittedName>
</protein>
<comment type="caution">
    <text evidence="3">The sequence shown here is derived from an EMBL/GenBank/DDBJ whole genome shotgun (WGS) entry which is preliminary data.</text>
</comment>
<sequence length="442" mass="50723">MNHPPLPDVRDPAVLLAHVRHTLSFYDPRAVDASGGFFHFFRDDGEVYDRHTRHLVSSTRMVFNAAMAWRHFGQPQHGEQLQHGLRFLRQAHRQSDTGGYWWQLSWRDGRAQSLDATNHCYGLAFVMLAYAHAVMAGQTQAQPWLEETWDLLQARFWQPEHGLYADEASADWSQLDSYRGQNANMHLCEALLAAHEATAQPHYLERAAVLARHMCQRQAALAGGLIWEHYHADWQPDWDYNRHDKTNIFRPWGFQTGHLTEWAKLLLTLERQIQAHAQLDPAVLLQPWAEVHWLAPRAQELFDVAMQRGWDEQHGGLVYGFGPDGSWCDSDKYFWVQAESLATAGLLALRQSDAVEAVRYWSWYDRIWAYSWAHFVDHQHGAWYRIKSREGRAYSDEKSPAGKVDYHTMGACYEVVRALQGAPRGGRLPLPLRADGAVGAAP</sequence>
<dbReference type="SUPFAM" id="SSF48208">
    <property type="entry name" value="Six-hairpin glycosidases"/>
    <property type="match status" value="1"/>
</dbReference>
<evidence type="ECO:0000256" key="2">
    <source>
        <dbReference type="ARBA" id="ARBA00023235"/>
    </source>
</evidence>
<organism evidence="3 4">
    <name type="scientific">Roseateles rivi</name>
    <dbReference type="NCBI Taxonomy" id="3299028"/>
    <lineage>
        <taxon>Bacteria</taxon>
        <taxon>Pseudomonadati</taxon>
        <taxon>Pseudomonadota</taxon>
        <taxon>Betaproteobacteria</taxon>
        <taxon>Burkholderiales</taxon>
        <taxon>Sphaerotilaceae</taxon>
        <taxon>Roseateles</taxon>
    </lineage>
</organism>
<dbReference type="InterPro" id="IPR012341">
    <property type="entry name" value="6hp_glycosidase-like_sf"/>
</dbReference>
<evidence type="ECO:0000313" key="3">
    <source>
        <dbReference type="EMBL" id="MFG6447413.1"/>
    </source>
</evidence>
<evidence type="ECO:0000313" key="4">
    <source>
        <dbReference type="Proteomes" id="UP001606099"/>
    </source>
</evidence>
<gene>
    <name evidence="3" type="ORF">ACG0Z6_04045</name>
</gene>
<dbReference type="Pfam" id="PF07221">
    <property type="entry name" value="GlcNAc_2-epim"/>
    <property type="match status" value="1"/>
</dbReference>
<keyword evidence="2" id="KW-0413">Isomerase</keyword>
<accession>A0ABW7FSX9</accession>
<reference evidence="3 4" key="1">
    <citation type="submission" date="2024-08" db="EMBL/GenBank/DDBJ databases">
        <authorList>
            <person name="Lu H."/>
        </authorList>
    </citation>
    <scope>NUCLEOTIDE SEQUENCE [LARGE SCALE GENOMIC DNA]</scope>
    <source>
        <strain evidence="3 4">BYS180W</strain>
    </source>
</reference>
<evidence type="ECO:0000256" key="1">
    <source>
        <dbReference type="ARBA" id="ARBA00008558"/>
    </source>
</evidence>
<dbReference type="PANTHER" id="PTHR15108">
    <property type="entry name" value="N-ACYLGLUCOSAMINE-2-EPIMERASE"/>
    <property type="match status" value="1"/>
</dbReference>
<dbReference type="RefSeq" id="WP_394458780.1">
    <property type="nucleotide sequence ID" value="NZ_JBIGHZ010000001.1"/>
</dbReference>
<comment type="similarity">
    <text evidence="1">Belongs to the N-acylglucosamine 2-epimerase family.</text>
</comment>
<name>A0ABW7FSX9_9BURK</name>